<dbReference type="PROSITE" id="PS51186">
    <property type="entry name" value="GNAT"/>
    <property type="match status" value="1"/>
</dbReference>
<dbReference type="SUPFAM" id="SSF55729">
    <property type="entry name" value="Acyl-CoA N-acyltransferases (Nat)"/>
    <property type="match status" value="1"/>
</dbReference>
<evidence type="ECO:0000256" key="2">
    <source>
        <dbReference type="ARBA" id="ARBA00023315"/>
    </source>
</evidence>
<protein>
    <submittedName>
        <fullName evidence="4">GNAT family N-acetyltransferase</fullName>
    </submittedName>
</protein>
<accession>A0ABM8AG16</accession>
<organism evidence="4 5">
    <name type="scientific">Deinococcus aetherius</name>
    <dbReference type="NCBI Taxonomy" id="200252"/>
    <lineage>
        <taxon>Bacteria</taxon>
        <taxon>Thermotogati</taxon>
        <taxon>Deinococcota</taxon>
        <taxon>Deinococci</taxon>
        <taxon>Deinococcales</taxon>
        <taxon>Deinococcaceae</taxon>
        <taxon>Deinococcus</taxon>
    </lineage>
</organism>
<name>A0ABM8AG16_9DEIO</name>
<dbReference type="Pfam" id="PF13508">
    <property type="entry name" value="Acetyltransf_7"/>
    <property type="match status" value="1"/>
</dbReference>
<keyword evidence="2" id="KW-0012">Acyltransferase</keyword>
<evidence type="ECO:0000313" key="5">
    <source>
        <dbReference type="Proteomes" id="UP001064971"/>
    </source>
</evidence>
<evidence type="ECO:0000256" key="1">
    <source>
        <dbReference type="ARBA" id="ARBA00022679"/>
    </source>
</evidence>
<dbReference type="Proteomes" id="UP001064971">
    <property type="component" value="Chromosome"/>
</dbReference>
<dbReference type="RefSeq" id="WP_264775428.1">
    <property type="nucleotide sequence ID" value="NZ_AP026560.1"/>
</dbReference>
<proteinExistence type="predicted"/>
<feature type="domain" description="N-acetyltransferase" evidence="3">
    <location>
        <begin position="9"/>
        <end position="162"/>
    </location>
</feature>
<reference evidence="4" key="1">
    <citation type="submission" date="2022-07" db="EMBL/GenBank/DDBJ databases">
        <title>Complete Genome Sequence of the Radioresistant Bacterium Deinococcus aetherius ST0316, Isolated from the Air Dust collected in Lower Stratosphere above Japan.</title>
        <authorList>
            <person name="Satoh K."/>
            <person name="Hagiwara K."/>
            <person name="Katsumata K."/>
            <person name="Kubo A."/>
            <person name="Yokobori S."/>
            <person name="Yamagishi A."/>
            <person name="Oono Y."/>
            <person name="Narumi I."/>
        </authorList>
    </citation>
    <scope>NUCLEOTIDE SEQUENCE</scope>
    <source>
        <strain evidence="4">ST0316</strain>
    </source>
</reference>
<evidence type="ECO:0000259" key="3">
    <source>
        <dbReference type="PROSITE" id="PS51186"/>
    </source>
</evidence>
<gene>
    <name evidence="4" type="ORF">DAETH_27140</name>
</gene>
<sequence>MTLDTDTHIKLRQAEGETDLDTLRDLILAVGLSSERGAITATLDGSTYWIAELDGVPAGCIGLEHGKGASLIRSATVLPHARRQGLGRALATSALTQATLRGDQAVYLFSSDAGPFWEQFGFTQVPPETVAAALPDTPQVRSGECRGWLKDEVGWVRSLTVPSWQGGA</sequence>
<dbReference type="InterPro" id="IPR050832">
    <property type="entry name" value="Bact_Acetyltransf"/>
</dbReference>
<keyword evidence="5" id="KW-1185">Reference proteome</keyword>
<dbReference type="InterPro" id="IPR016181">
    <property type="entry name" value="Acyl_CoA_acyltransferase"/>
</dbReference>
<dbReference type="EMBL" id="AP026560">
    <property type="protein sequence ID" value="BDP42745.1"/>
    <property type="molecule type" value="Genomic_DNA"/>
</dbReference>
<evidence type="ECO:0000313" key="4">
    <source>
        <dbReference type="EMBL" id="BDP42745.1"/>
    </source>
</evidence>
<keyword evidence="1" id="KW-0808">Transferase</keyword>
<dbReference type="Gene3D" id="3.40.630.30">
    <property type="match status" value="1"/>
</dbReference>
<dbReference type="CDD" id="cd04301">
    <property type="entry name" value="NAT_SF"/>
    <property type="match status" value="1"/>
</dbReference>
<dbReference type="PANTHER" id="PTHR43877">
    <property type="entry name" value="AMINOALKYLPHOSPHONATE N-ACETYLTRANSFERASE-RELATED-RELATED"/>
    <property type="match status" value="1"/>
</dbReference>
<dbReference type="InterPro" id="IPR000182">
    <property type="entry name" value="GNAT_dom"/>
</dbReference>